<evidence type="ECO:0000313" key="5">
    <source>
        <dbReference type="Proteomes" id="UP000095230"/>
    </source>
</evidence>
<dbReference type="InterPro" id="IPR006016">
    <property type="entry name" value="UspA"/>
</dbReference>
<dbReference type="PRINTS" id="PR01438">
    <property type="entry name" value="UNVRSLSTRESS"/>
</dbReference>
<name>A0A1E5ISR9_SHECO</name>
<evidence type="ECO:0000313" key="4">
    <source>
        <dbReference type="EMBL" id="OEG73058.1"/>
    </source>
</evidence>
<keyword evidence="6" id="KW-1185">Reference proteome</keyword>
<dbReference type="EMBL" id="BPEU01000010">
    <property type="protein sequence ID" value="GIU39874.1"/>
    <property type="molecule type" value="Genomic_DNA"/>
</dbReference>
<proteinExistence type="inferred from homology"/>
<dbReference type="RefSeq" id="WP_069671641.1">
    <property type="nucleotide sequence ID" value="NZ_BPEU01000010.1"/>
</dbReference>
<dbReference type="PANTHER" id="PTHR46268">
    <property type="entry name" value="STRESS RESPONSE PROTEIN NHAX"/>
    <property type="match status" value="1"/>
</dbReference>
<reference evidence="4 5" key="1">
    <citation type="submission" date="2016-07" db="EMBL/GenBank/DDBJ databases">
        <title>Whole-genome of two Shewanella species isolated from a digestive organ of sea cucumber Apostichopus japonicus Selenka 1867.</title>
        <authorList>
            <person name="Hong H.-H."/>
            <person name="Choi H."/>
            <person name="Cheon S."/>
            <person name="Oh J.-S."/>
            <person name="Lee H.-G."/>
            <person name="Park C."/>
        </authorList>
    </citation>
    <scope>NUCLEOTIDE SEQUENCE [LARGE SCALE GENOMIC DNA]</scope>
    <source>
        <strain evidence="4 5">CSB03KR</strain>
    </source>
</reference>
<accession>A0A1E5ISR9</accession>
<dbReference type="CDD" id="cd00293">
    <property type="entry name" value="USP-like"/>
    <property type="match status" value="1"/>
</dbReference>
<dbReference type="Proteomes" id="UP000095230">
    <property type="component" value="Unassembled WGS sequence"/>
</dbReference>
<dbReference type="Proteomes" id="UP000773469">
    <property type="component" value="Unassembled WGS sequence"/>
</dbReference>
<evidence type="ECO:0000259" key="2">
    <source>
        <dbReference type="Pfam" id="PF00582"/>
    </source>
</evidence>
<feature type="domain" description="UspA" evidence="2">
    <location>
        <begin position="4"/>
        <end position="147"/>
    </location>
</feature>
<comment type="caution">
    <text evidence="4">The sequence shown here is derived from an EMBL/GenBank/DDBJ whole genome shotgun (WGS) entry which is preliminary data.</text>
</comment>
<evidence type="ECO:0000256" key="1">
    <source>
        <dbReference type="ARBA" id="ARBA00008791"/>
    </source>
</evidence>
<dbReference type="EMBL" id="MCBT01000044">
    <property type="protein sequence ID" value="OEG73058.1"/>
    <property type="molecule type" value="Genomic_DNA"/>
</dbReference>
<reference evidence="3 6" key="2">
    <citation type="submission" date="2021-05" db="EMBL/GenBank/DDBJ databases">
        <title>Molecular characterization for Shewanella algae harboring chromosomal blaOXA-55-like strains isolated from clinical and environment sample.</title>
        <authorList>
            <person name="Ohama Y."/>
            <person name="Aoki K."/>
            <person name="Harada S."/>
            <person name="Moriya K."/>
            <person name="Ishii Y."/>
            <person name="Tateda K."/>
        </authorList>
    </citation>
    <scope>NUCLEOTIDE SEQUENCE [LARGE SCALE GENOMIC DNA]</scope>
    <source>
        <strain evidence="3 6">MBTL60-118</strain>
    </source>
</reference>
<dbReference type="STRING" id="23.BEL05_06585"/>
<protein>
    <submittedName>
        <fullName evidence="4">Universal stress protein UspA</fullName>
    </submittedName>
    <submittedName>
        <fullName evidence="3">Universal stress protein family</fullName>
    </submittedName>
</protein>
<dbReference type="PANTHER" id="PTHR46268:SF22">
    <property type="entry name" value="SENSOR PROTEIN KDPD-RELATED"/>
    <property type="match status" value="1"/>
</dbReference>
<evidence type="ECO:0000313" key="3">
    <source>
        <dbReference type="EMBL" id="GIU39874.1"/>
    </source>
</evidence>
<evidence type="ECO:0000313" key="6">
    <source>
        <dbReference type="Proteomes" id="UP000773469"/>
    </source>
</evidence>
<dbReference type="OrthoDB" id="9792500at2"/>
<comment type="similarity">
    <text evidence="1">Belongs to the universal stress protein A family.</text>
</comment>
<dbReference type="SUPFAM" id="SSF52402">
    <property type="entry name" value="Adenine nucleotide alpha hydrolases-like"/>
    <property type="match status" value="1"/>
</dbReference>
<dbReference type="AlphaFoldDB" id="A0A1E5ISR9"/>
<organism evidence="4 5">
    <name type="scientific">Shewanella colwelliana</name>
    <name type="common">Alteromonas colwelliana</name>
    <dbReference type="NCBI Taxonomy" id="23"/>
    <lineage>
        <taxon>Bacteria</taxon>
        <taxon>Pseudomonadati</taxon>
        <taxon>Pseudomonadota</taxon>
        <taxon>Gammaproteobacteria</taxon>
        <taxon>Alteromonadales</taxon>
        <taxon>Shewanellaceae</taxon>
        <taxon>Shewanella</taxon>
    </lineage>
</organism>
<dbReference type="InterPro" id="IPR006015">
    <property type="entry name" value="Universal_stress_UspA"/>
</dbReference>
<sequence>MRTRQILCPTDFSETASHALTYAVDMAKLYGVDLRVVHVVSEPYGAHNYGITVESNEELEQHLHAYANGKLAEVVRQAQALMPEQLSVKSEVRSGAVLGQLLLDSEQNDVGMIVIASHGHTGLSHLLNPSVAEELANKAKCPVMVVK</sequence>
<gene>
    <name evidence="4" type="ORF">BEL05_06585</name>
    <name evidence="3" type="ORF">TUM3794_16280</name>
</gene>
<dbReference type="InterPro" id="IPR014729">
    <property type="entry name" value="Rossmann-like_a/b/a_fold"/>
</dbReference>
<dbReference type="Gene3D" id="3.40.50.620">
    <property type="entry name" value="HUPs"/>
    <property type="match status" value="1"/>
</dbReference>
<dbReference type="Pfam" id="PF00582">
    <property type="entry name" value="Usp"/>
    <property type="match status" value="1"/>
</dbReference>